<dbReference type="InterPro" id="IPR008530">
    <property type="entry name" value="CCDC22"/>
</dbReference>
<keyword evidence="2" id="KW-0175">Coiled coil</keyword>
<dbReference type="PANTHER" id="PTHR15668:SF4">
    <property type="entry name" value="COILED-COIL DOMAIN-CONTAINING PROTEIN 22"/>
    <property type="match status" value="1"/>
</dbReference>
<dbReference type="GeneID" id="100199351"/>
<accession>A0ABM4D5U9</accession>
<organism evidence="5 6">
    <name type="scientific">Hydra vulgaris</name>
    <name type="common">Hydra</name>
    <name type="synonym">Hydra attenuata</name>
    <dbReference type="NCBI Taxonomy" id="6087"/>
    <lineage>
        <taxon>Eukaryota</taxon>
        <taxon>Metazoa</taxon>
        <taxon>Cnidaria</taxon>
        <taxon>Hydrozoa</taxon>
        <taxon>Hydroidolina</taxon>
        <taxon>Anthoathecata</taxon>
        <taxon>Aplanulata</taxon>
        <taxon>Hydridae</taxon>
        <taxon>Hydra</taxon>
    </lineage>
</organism>
<dbReference type="Pfam" id="PF05667">
    <property type="entry name" value="CCDC22_CC"/>
    <property type="match status" value="1"/>
</dbReference>
<evidence type="ECO:0000313" key="5">
    <source>
        <dbReference type="Proteomes" id="UP001652625"/>
    </source>
</evidence>
<feature type="coiled-coil region" evidence="2">
    <location>
        <begin position="586"/>
        <end position="632"/>
    </location>
</feature>
<evidence type="ECO:0000256" key="2">
    <source>
        <dbReference type="SAM" id="Coils"/>
    </source>
</evidence>
<feature type="domain" description="CCDC22 coiled-coil" evidence="3">
    <location>
        <begin position="127"/>
        <end position="604"/>
    </location>
</feature>
<gene>
    <name evidence="6" type="primary">LOC100199351</name>
</gene>
<feature type="domain" description="CCDC22 N-terminal" evidence="4">
    <location>
        <begin position="1"/>
        <end position="107"/>
    </location>
</feature>
<evidence type="ECO:0000313" key="6">
    <source>
        <dbReference type="RefSeq" id="XP_065669673.1"/>
    </source>
</evidence>
<keyword evidence="5" id="KW-1185">Reference proteome</keyword>
<sequence length="637" mass="74296">MEEVDSIIIHNLKQIGCDIPSEIVSIRELSVELVIQASVKCLQAINSQCNISSVFPENMSARFRIGTSIATACQELGYHGELGYQTFLYANEQEFRKVILFLIEKLPKDTAETVSEPIGRSTLLNHSIAAELKRQLSVPWLPSYCRKNNLVNVGDAYWFFQGNSSFHPLHTEKLSYPFGLTKVISKEQKACFSNMKFVTSQTKDFRNNFASLIDDNTKMFEKEKEWENEWHQIDMSAKISKDEHLQKKKERLLKKIKQSFCTQLNVTANKNTNKNADILKEVLDTLPGVEKKSIIKGSRFTHAEKLHFTKKEEKNLVELTQRKQELNDEVSEEEKQQKQASELQTLQNELNRLVLKFQDDQLEIRQMTAQHNQILDNTAILEEESKIQETEYRIKKNTIDLLPDAKTNISKLEQLVENSSQRLINLNEQWEKHRVRLLENYRNLKTKQKTRASEMETKINQIQVLREKIKFISQETRDKEELLKHFTSEYERLPKDVNRSVYTKRILEIVANIKKQKLQISNVLIDTRSLQKDINFLSGNLGRTFTVTDELVFKNATKDEFSKKSYKLLAAIHESFANLIKTVEETGSVLREIRDLEEQIDKFNDNEIEENLQKLRNDLSQMKKENDEMMAKLKVIK</sequence>
<reference evidence="6" key="1">
    <citation type="submission" date="2025-08" db="UniProtKB">
        <authorList>
            <consortium name="RefSeq"/>
        </authorList>
    </citation>
    <scope>IDENTIFICATION</scope>
</reference>
<proteinExistence type="inferred from homology"/>
<comment type="similarity">
    <text evidence="1">Belongs to the CCDC22 family.</text>
</comment>
<evidence type="ECO:0000259" key="3">
    <source>
        <dbReference type="Pfam" id="PF05667"/>
    </source>
</evidence>
<protein>
    <submittedName>
        <fullName evidence="6">Coiled-coil domain-containing protein 22 homolog isoform X2</fullName>
    </submittedName>
</protein>
<dbReference type="Pfam" id="PF21674">
    <property type="entry name" value="CCDC22_N"/>
    <property type="match status" value="1"/>
</dbReference>
<dbReference type="Proteomes" id="UP001652625">
    <property type="component" value="Chromosome 12"/>
</dbReference>
<feature type="coiled-coil region" evidence="2">
    <location>
        <begin position="402"/>
        <end position="475"/>
    </location>
</feature>
<dbReference type="PANTHER" id="PTHR15668">
    <property type="entry name" value="JM1 PROTEIN"/>
    <property type="match status" value="1"/>
</dbReference>
<dbReference type="InterPro" id="IPR048348">
    <property type="entry name" value="CCDC22_CC"/>
</dbReference>
<feature type="coiled-coil region" evidence="2">
    <location>
        <begin position="309"/>
        <end position="363"/>
    </location>
</feature>
<dbReference type="RefSeq" id="XP_065669673.1">
    <property type="nucleotide sequence ID" value="XM_065813601.1"/>
</dbReference>
<evidence type="ECO:0000259" key="4">
    <source>
        <dbReference type="Pfam" id="PF21674"/>
    </source>
</evidence>
<dbReference type="InterPro" id="IPR048349">
    <property type="entry name" value="CCDC22_N"/>
</dbReference>
<name>A0ABM4D5U9_HYDVU</name>
<evidence type="ECO:0000256" key="1">
    <source>
        <dbReference type="ARBA" id="ARBA00006438"/>
    </source>
</evidence>